<dbReference type="AlphaFoldDB" id="A0A087BZV3"/>
<feature type="transmembrane region" description="Helical" evidence="1">
    <location>
        <begin position="23"/>
        <end position="45"/>
    </location>
</feature>
<keyword evidence="1" id="KW-0472">Membrane</keyword>
<keyword evidence="1" id="KW-0812">Transmembrane</keyword>
<dbReference type="GeneID" id="93095308"/>
<evidence type="ECO:0000313" key="2">
    <source>
        <dbReference type="EMBL" id="KFI76553.1"/>
    </source>
</evidence>
<dbReference type="EMBL" id="JGZE01000013">
    <property type="protein sequence ID" value="KFI76553.1"/>
    <property type="molecule type" value="Genomic_DNA"/>
</dbReference>
<evidence type="ECO:0000256" key="1">
    <source>
        <dbReference type="SAM" id="Phobius"/>
    </source>
</evidence>
<organism evidence="2 3">
    <name type="scientific">Bifidobacterium mongoliense DSM 21395</name>
    <dbReference type="NCBI Taxonomy" id="1437603"/>
    <lineage>
        <taxon>Bacteria</taxon>
        <taxon>Bacillati</taxon>
        <taxon>Actinomycetota</taxon>
        <taxon>Actinomycetes</taxon>
        <taxon>Bifidobacteriales</taxon>
        <taxon>Bifidobacteriaceae</taxon>
        <taxon>Bifidobacterium</taxon>
    </lineage>
</organism>
<dbReference type="STRING" id="1437603.GCA_000771525_00341"/>
<keyword evidence="1" id="KW-1133">Transmembrane helix</keyword>
<comment type="caution">
    <text evidence="2">The sequence shown here is derived from an EMBL/GenBank/DDBJ whole genome shotgun (WGS) entry which is preliminary data.</text>
</comment>
<gene>
    <name evidence="2" type="ORF">BMON_1149</name>
</gene>
<dbReference type="RefSeq" id="WP_034885352.1">
    <property type="nucleotide sequence ID" value="NZ_JDUO01000011.1"/>
</dbReference>
<reference evidence="2 3" key="1">
    <citation type="submission" date="2014-03" db="EMBL/GenBank/DDBJ databases">
        <title>Genomics of Bifidobacteria.</title>
        <authorList>
            <person name="Ventura M."/>
            <person name="Milani C."/>
            <person name="Lugli G.A."/>
        </authorList>
    </citation>
    <scope>NUCLEOTIDE SEQUENCE [LARGE SCALE GENOMIC DNA]</scope>
    <source>
        <strain evidence="2 3">DSM 21395</strain>
    </source>
</reference>
<sequence>MSADWKYAKLAKAASSFGGPKQFVAVLIGVGAAGMAVIETGAIWIKHQLSKPKDPPEADDTEEAES</sequence>
<proteinExistence type="predicted"/>
<keyword evidence="3" id="KW-1185">Reference proteome</keyword>
<name>A0A087BZV3_9BIFI</name>
<evidence type="ECO:0000313" key="3">
    <source>
        <dbReference type="Proteomes" id="UP000029082"/>
    </source>
</evidence>
<accession>A0A087BZV3</accession>
<dbReference type="Proteomes" id="UP000029082">
    <property type="component" value="Unassembled WGS sequence"/>
</dbReference>
<protein>
    <submittedName>
        <fullName evidence="2">Uncharacterized protein</fullName>
    </submittedName>
</protein>